<dbReference type="PROSITE" id="PS51406">
    <property type="entry name" value="FIBRINOGEN_C_2"/>
    <property type="match status" value="1"/>
</dbReference>
<dbReference type="PANTHER" id="PTHR19143">
    <property type="entry name" value="FIBRINOGEN/TENASCIN/ANGIOPOEITIN"/>
    <property type="match status" value="1"/>
</dbReference>
<gene>
    <name evidence="3" type="ORF">MEDL_32446</name>
</gene>
<dbReference type="InterPro" id="IPR002181">
    <property type="entry name" value="Fibrinogen_a/b/g_C_dom"/>
</dbReference>
<dbReference type="SUPFAM" id="SSF56496">
    <property type="entry name" value="Fibrinogen C-terminal domain-like"/>
    <property type="match status" value="1"/>
</dbReference>
<dbReference type="Proteomes" id="UP000683360">
    <property type="component" value="Unassembled WGS sequence"/>
</dbReference>
<dbReference type="Gene3D" id="3.90.215.10">
    <property type="entry name" value="Gamma Fibrinogen, chain A, domain 1"/>
    <property type="match status" value="1"/>
</dbReference>
<sequence>MLYDFGCSMSQFCRHSVGPIFGRRAEGHHIFCEACCNSTRLCNGNLKCDKPLVQNSNDIIHRITSNGNHELRIDLSDFEGTHKYAKYSSFNVGDEWSEYPLHVANYSGDVGNILMSPAQPHNGMQFSTVDHARDNCAATYKGGWWYASCHVANLNGRYLSGYHDSYADGIDVFTFRGGHYSLKTVTMMITKINL</sequence>
<dbReference type="InterPro" id="IPR036056">
    <property type="entry name" value="Fibrinogen-like_C"/>
</dbReference>
<protein>
    <submittedName>
        <fullName evidence="3">Fibrinogen C domain-containing protein 1-A,Fibrinogen C domain-containing protein 1,Ficolin-2,Ficolin-1,Techylectin-5A</fullName>
    </submittedName>
</protein>
<proteinExistence type="predicted"/>
<organism evidence="3 4">
    <name type="scientific">Mytilus edulis</name>
    <name type="common">Blue mussel</name>
    <dbReference type="NCBI Taxonomy" id="6550"/>
    <lineage>
        <taxon>Eukaryota</taxon>
        <taxon>Metazoa</taxon>
        <taxon>Spiralia</taxon>
        <taxon>Lophotrochozoa</taxon>
        <taxon>Mollusca</taxon>
        <taxon>Bivalvia</taxon>
        <taxon>Autobranchia</taxon>
        <taxon>Pteriomorphia</taxon>
        <taxon>Mytilida</taxon>
        <taxon>Mytiloidea</taxon>
        <taxon>Mytilidae</taxon>
        <taxon>Mytilinae</taxon>
        <taxon>Mytilus</taxon>
    </lineage>
</organism>
<dbReference type="PROSITE" id="PS00514">
    <property type="entry name" value="FIBRINOGEN_C_1"/>
    <property type="match status" value="1"/>
</dbReference>
<evidence type="ECO:0000256" key="1">
    <source>
        <dbReference type="ARBA" id="ARBA00023157"/>
    </source>
</evidence>
<dbReference type="AlphaFoldDB" id="A0A8S3SEE5"/>
<comment type="caution">
    <text evidence="3">The sequence shown here is derived from an EMBL/GenBank/DDBJ whole genome shotgun (WGS) entry which is preliminary data.</text>
</comment>
<dbReference type="EMBL" id="CAJPWZ010001613">
    <property type="protein sequence ID" value="CAG2218841.1"/>
    <property type="molecule type" value="Genomic_DNA"/>
</dbReference>
<evidence type="ECO:0000259" key="2">
    <source>
        <dbReference type="PROSITE" id="PS51406"/>
    </source>
</evidence>
<dbReference type="InterPro" id="IPR014716">
    <property type="entry name" value="Fibrinogen_a/b/g_C_1"/>
</dbReference>
<name>A0A8S3SEE5_MYTED</name>
<feature type="domain" description="Fibrinogen C-terminal" evidence="2">
    <location>
        <begin position="57"/>
        <end position="193"/>
    </location>
</feature>
<keyword evidence="4" id="KW-1185">Reference proteome</keyword>
<dbReference type="SMART" id="SM00186">
    <property type="entry name" value="FBG"/>
    <property type="match status" value="1"/>
</dbReference>
<dbReference type="GO" id="GO:0005615">
    <property type="term" value="C:extracellular space"/>
    <property type="evidence" value="ECO:0007669"/>
    <property type="project" value="TreeGrafter"/>
</dbReference>
<keyword evidence="1" id="KW-1015">Disulfide bond</keyword>
<reference evidence="3" key="1">
    <citation type="submission" date="2021-03" db="EMBL/GenBank/DDBJ databases">
        <authorList>
            <person name="Bekaert M."/>
        </authorList>
    </citation>
    <scope>NUCLEOTIDE SEQUENCE</scope>
</reference>
<dbReference type="OrthoDB" id="6345539at2759"/>
<evidence type="ECO:0000313" key="3">
    <source>
        <dbReference type="EMBL" id="CAG2218841.1"/>
    </source>
</evidence>
<dbReference type="InterPro" id="IPR050373">
    <property type="entry name" value="Fibrinogen_C-term_domain"/>
</dbReference>
<accession>A0A8S3SEE5</accession>
<dbReference type="InterPro" id="IPR020837">
    <property type="entry name" value="Fibrinogen_CS"/>
</dbReference>
<evidence type="ECO:0000313" key="4">
    <source>
        <dbReference type="Proteomes" id="UP000683360"/>
    </source>
</evidence>
<dbReference type="Pfam" id="PF00147">
    <property type="entry name" value="Fibrinogen_C"/>
    <property type="match status" value="1"/>
</dbReference>